<dbReference type="EMBL" id="BMMF01000002">
    <property type="protein sequence ID" value="GGK23398.1"/>
    <property type="molecule type" value="Genomic_DNA"/>
</dbReference>
<dbReference type="RefSeq" id="WP_188909756.1">
    <property type="nucleotide sequence ID" value="NZ_BMMF01000002.1"/>
</dbReference>
<keyword evidence="3" id="KW-1185">Reference proteome</keyword>
<evidence type="ECO:0000313" key="2">
    <source>
        <dbReference type="EMBL" id="GGK23398.1"/>
    </source>
</evidence>
<comment type="caution">
    <text evidence="2">The sequence shown here is derived from an EMBL/GenBank/DDBJ whole genome shotgun (WGS) entry which is preliminary data.</text>
</comment>
<dbReference type="Pfam" id="PF01909">
    <property type="entry name" value="NTP_transf_2"/>
    <property type="match status" value="1"/>
</dbReference>
<name>A0A917V2P5_9HYPH</name>
<dbReference type="Proteomes" id="UP000600449">
    <property type="component" value="Unassembled WGS sequence"/>
</dbReference>
<dbReference type="SUPFAM" id="SSF81301">
    <property type="entry name" value="Nucleotidyltransferase"/>
    <property type="match status" value="1"/>
</dbReference>
<dbReference type="GO" id="GO:0016779">
    <property type="term" value="F:nucleotidyltransferase activity"/>
    <property type="evidence" value="ECO:0007669"/>
    <property type="project" value="InterPro"/>
</dbReference>
<protein>
    <recommendedName>
        <fullName evidence="1">Polymerase nucleotidyl transferase domain-containing protein</fullName>
    </recommendedName>
</protein>
<reference evidence="2 3" key="1">
    <citation type="journal article" date="2014" name="Int. J. Syst. Evol. Microbiol.">
        <title>Complete genome sequence of Corynebacterium casei LMG S-19264T (=DSM 44701T), isolated from a smear-ripened cheese.</title>
        <authorList>
            <consortium name="US DOE Joint Genome Institute (JGI-PGF)"/>
            <person name="Walter F."/>
            <person name="Albersmeier A."/>
            <person name="Kalinowski J."/>
            <person name="Ruckert C."/>
        </authorList>
    </citation>
    <scope>NUCLEOTIDE SEQUENCE [LARGE SCALE GENOMIC DNA]</scope>
    <source>
        <strain evidence="2 3">CGMCC 1.9161</strain>
    </source>
</reference>
<evidence type="ECO:0000313" key="3">
    <source>
        <dbReference type="Proteomes" id="UP000600449"/>
    </source>
</evidence>
<sequence length="326" mass="36709">MKLHQRREFSAAQFLKLRDKLERASELIAGTACVYATGSYGRMEAGPDSDLDLFILSHGNSAEEPRLSRLDETLVKANLIEATRALGIPDFDGDGRYLVGHTVHGLVESLGKPEDDADNTLTARLLLVLEGKPLLGEESYDAAMRGVLAAYWRDFEDHADQFEPAFFVNDVLRLWRTFCVNFEARTRDYSGPKRAKRRVKNFKLKHSRMLTCYSTLLCLLTEFRERGTVTLDIAVDITRTSPTERLERLQARPAAKVAEHELQTLVAIYDEFLQISAGSEADVAARFEDKEEAVRLMADAERFGDQIAAALRKIGDGTRLHRIMTV</sequence>
<evidence type="ECO:0000259" key="1">
    <source>
        <dbReference type="Pfam" id="PF01909"/>
    </source>
</evidence>
<dbReference type="InterPro" id="IPR043519">
    <property type="entry name" value="NT_sf"/>
</dbReference>
<accession>A0A917V2P5</accession>
<dbReference type="AlphaFoldDB" id="A0A917V2P5"/>
<gene>
    <name evidence="2" type="ORF">GCM10011322_07690</name>
</gene>
<organism evidence="2 3">
    <name type="scientific">Salinarimonas ramus</name>
    <dbReference type="NCBI Taxonomy" id="690164"/>
    <lineage>
        <taxon>Bacteria</taxon>
        <taxon>Pseudomonadati</taxon>
        <taxon>Pseudomonadota</taxon>
        <taxon>Alphaproteobacteria</taxon>
        <taxon>Hyphomicrobiales</taxon>
        <taxon>Salinarimonadaceae</taxon>
        <taxon>Salinarimonas</taxon>
    </lineage>
</organism>
<feature type="domain" description="Polymerase nucleotidyl transferase" evidence="1">
    <location>
        <begin position="25"/>
        <end position="64"/>
    </location>
</feature>
<dbReference type="InterPro" id="IPR002934">
    <property type="entry name" value="Polymerase_NTP_transf_dom"/>
</dbReference>
<proteinExistence type="predicted"/>